<dbReference type="SMART" id="SM00710">
    <property type="entry name" value="PbH1"/>
    <property type="match status" value="5"/>
</dbReference>
<dbReference type="InterPro" id="IPR012334">
    <property type="entry name" value="Pectin_lyas_fold"/>
</dbReference>
<accession>A0ABS4UWU6</accession>
<dbReference type="Gene3D" id="2.60.120.260">
    <property type="entry name" value="Galactose-binding domain-like"/>
    <property type="match status" value="2"/>
</dbReference>
<dbReference type="Gene3D" id="2.160.20.10">
    <property type="entry name" value="Single-stranded right-handed beta-helix, Pectin lyase-like"/>
    <property type="match status" value="1"/>
</dbReference>
<comment type="caution">
    <text evidence="2">The sequence shown here is derived from an EMBL/GenBank/DDBJ whole genome shotgun (WGS) entry which is preliminary data.</text>
</comment>
<dbReference type="SUPFAM" id="SSF51126">
    <property type="entry name" value="Pectin lyase-like"/>
    <property type="match status" value="1"/>
</dbReference>
<dbReference type="InterPro" id="IPR006626">
    <property type="entry name" value="PbH1"/>
</dbReference>
<feature type="domain" description="Right handed beta helix" evidence="1">
    <location>
        <begin position="56"/>
        <end position="215"/>
    </location>
</feature>
<gene>
    <name evidence="2" type="ORF">JOF29_007243</name>
</gene>
<name>A0ABS4UWU6_9ACTN</name>
<evidence type="ECO:0000313" key="3">
    <source>
        <dbReference type="Proteomes" id="UP000755585"/>
    </source>
</evidence>
<keyword evidence="3" id="KW-1185">Reference proteome</keyword>
<dbReference type="Pfam" id="PF13229">
    <property type="entry name" value="Beta_helix"/>
    <property type="match status" value="1"/>
</dbReference>
<organism evidence="2 3">
    <name type="scientific">Kribbella aluminosa</name>
    <dbReference type="NCBI Taxonomy" id="416017"/>
    <lineage>
        <taxon>Bacteria</taxon>
        <taxon>Bacillati</taxon>
        <taxon>Actinomycetota</taxon>
        <taxon>Actinomycetes</taxon>
        <taxon>Propionibacteriales</taxon>
        <taxon>Kribbellaceae</taxon>
        <taxon>Kribbella</taxon>
    </lineage>
</organism>
<dbReference type="InterPro" id="IPR039448">
    <property type="entry name" value="Beta_helix"/>
</dbReference>
<protein>
    <recommendedName>
        <fullName evidence="1">Right handed beta helix domain-containing protein</fullName>
    </recommendedName>
</protein>
<dbReference type="Proteomes" id="UP000755585">
    <property type="component" value="Unassembled WGS sequence"/>
</dbReference>
<dbReference type="RefSeq" id="WP_209698696.1">
    <property type="nucleotide sequence ID" value="NZ_JAGINT010000002.1"/>
</dbReference>
<proteinExistence type="predicted"/>
<sequence>MTTPLTGIALTNLSIHDVIGVSYPNAAWVEPGDGGIVVTGRSDSSTSMVNNLLVQDITINTVDDAGVRINTRNNSARATGVRINRVTVNNAGGNGLLLANTDHGVIEHSKVFNSGGRCGANAGLWGAMNDSPTYQYNEVAGQTTTGGDGYAFDLDFAQTNVTYQYNYAHDNSVGFLQMFYQTTGVFRYNIWQDNDGSAFTFYNSVNGIQIYNNTIYNGPGQHTAMIKVLGSTPANTSFKNNLFVNWGDGGYQTTGLVFDHNAYFGNHPAPEPAETGKIVADPLLVAPGVATNIDDTSGYKLRPSAPVIGAGIIIPGAPSVDYFGNPVSPTAAPNIGADNGTGLSAAQQVLTALAVDDSIQGTTDRTWAYPAGWDHCKPCVESSQFSQFEGSNSWSSTVNATATFRFTGTQVSLYGVVDPSHGIAGVSIDGGSEQLVDFYAPSRQGDRRLFTSAVLSSGAHTLTVRATGTKNASSTGTLISVDRADVVRTPLRIDDTVTGTGTNQIQYSGGWSSCGPCSPPYGVPPQFNNSNHWNGTTGATATLRFTGTQAAFRVVKDNNEGQVGISVDGGPEVAVDLYSQTRIGDLSVYTTPTLASGAHTMVVRVLGVKRAAATDDIGVVDGFDIYS</sequence>
<evidence type="ECO:0000259" key="1">
    <source>
        <dbReference type="Pfam" id="PF13229"/>
    </source>
</evidence>
<dbReference type="InterPro" id="IPR011050">
    <property type="entry name" value="Pectin_lyase_fold/virulence"/>
</dbReference>
<evidence type="ECO:0000313" key="2">
    <source>
        <dbReference type="EMBL" id="MBP2356133.1"/>
    </source>
</evidence>
<reference evidence="2 3" key="1">
    <citation type="submission" date="2021-03" db="EMBL/GenBank/DDBJ databases">
        <title>Sequencing the genomes of 1000 actinobacteria strains.</title>
        <authorList>
            <person name="Klenk H.-P."/>
        </authorList>
    </citation>
    <scope>NUCLEOTIDE SEQUENCE [LARGE SCALE GENOMIC DNA]</scope>
    <source>
        <strain evidence="2 3">DSM 18824</strain>
    </source>
</reference>
<dbReference type="EMBL" id="JAGINT010000002">
    <property type="protein sequence ID" value="MBP2356133.1"/>
    <property type="molecule type" value="Genomic_DNA"/>
</dbReference>